<evidence type="ECO:0000256" key="4">
    <source>
        <dbReference type="ARBA" id="ARBA00023136"/>
    </source>
</evidence>
<feature type="transmembrane region" description="Helical" evidence="5">
    <location>
        <begin position="134"/>
        <end position="158"/>
    </location>
</feature>
<keyword evidence="2 5" id="KW-0812">Transmembrane</keyword>
<dbReference type="Proteomes" id="UP000266305">
    <property type="component" value="Unassembled WGS sequence"/>
</dbReference>
<feature type="transmembrane region" description="Helical" evidence="5">
    <location>
        <begin position="20"/>
        <end position="37"/>
    </location>
</feature>
<evidence type="ECO:0000313" key="8">
    <source>
        <dbReference type="Proteomes" id="UP000266305"/>
    </source>
</evidence>
<dbReference type="Gene3D" id="1.20.1250.20">
    <property type="entry name" value="MFS general substrate transporter like domains"/>
    <property type="match status" value="2"/>
</dbReference>
<evidence type="ECO:0000313" key="7">
    <source>
        <dbReference type="EMBL" id="RHZ92300.1"/>
    </source>
</evidence>
<dbReference type="GO" id="GO:0016020">
    <property type="term" value="C:membrane"/>
    <property type="evidence" value="ECO:0007669"/>
    <property type="project" value="UniProtKB-SubCell"/>
</dbReference>
<comment type="subcellular location">
    <subcellularLocation>
        <location evidence="1">Membrane</location>
        <topology evidence="1">Multi-pass membrane protein</topology>
    </subcellularLocation>
</comment>
<dbReference type="EMBL" id="QWGP01000025">
    <property type="protein sequence ID" value="RHZ92300.1"/>
    <property type="molecule type" value="Genomic_DNA"/>
</dbReference>
<dbReference type="PROSITE" id="PS50850">
    <property type="entry name" value="MFS"/>
    <property type="match status" value="1"/>
</dbReference>
<evidence type="ECO:0000256" key="3">
    <source>
        <dbReference type="ARBA" id="ARBA00022989"/>
    </source>
</evidence>
<feature type="transmembrane region" description="Helical" evidence="5">
    <location>
        <begin position="76"/>
        <end position="94"/>
    </location>
</feature>
<accession>A0AAX1UHT5</accession>
<dbReference type="RefSeq" id="WP_119000972.1">
    <property type="nucleotide sequence ID" value="NZ_QWGP01000025.1"/>
</dbReference>
<keyword evidence="3 5" id="KW-1133">Transmembrane helix</keyword>
<dbReference type="InterPro" id="IPR036259">
    <property type="entry name" value="MFS_trans_sf"/>
</dbReference>
<dbReference type="InterPro" id="IPR051788">
    <property type="entry name" value="MFS_Transporter"/>
</dbReference>
<feature type="transmembrane region" description="Helical" evidence="5">
    <location>
        <begin position="206"/>
        <end position="225"/>
    </location>
</feature>
<evidence type="ECO:0000259" key="6">
    <source>
        <dbReference type="PROSITE" id="PS50850"/>
    </source>
</evidence>
<dbReference type="AlphaFoldDB" id="A0AAX1UHT5"/>
<dbReference type="PANTHER" id="PTHR23514">
    <property type="entry name" value="BYPASS OF STOP CODON PROTEIN 6"/>
    <property type="match status" value="1"/>
</dbReference>
<gene>
    <name evidence="7" type="ORF">D1114_17990</name>
</gene>
<feature type="transmembrane region" description="Helical" evidence="5">
    <location>
        <begin position="332"/>
        <end position="356"/>
    </location>
</feature>
<dbReference type="PANTHER" id="PTHR23514:SF13">
    <property type="entry name" value="INNER MEMBRANE PROTEIN YBJJ"/>
    <property type="match status" value="1"/>
</dbReference>
<feature type="transmembrane region" description="Helical" evidence="5">
    <location>
        <begin position="164"/>
        <end position="185"/>
    </location>
</feature>
<dbReference type="SUPFAM" id="SSF103473">
    <property type="entry name" value="MFS general substrate transporter"/>
    <property type="match status" value="1"/>
</dbReference>
<keyword evidence="4 5" id="KW-0472">Membrane</keyword>
<dbReference type="GO" id="GO:0022857">
    <property type="term" value="F:transmembrane transporter activity"/>
    <property type="evidence" value="ECO:0007669"/>
    <property type="project" value="InterPro"/>
</dbReference>
<organism evidence="7 8">
    <name type="scientific">Cereibacter sphaeroides</name>
    <name type="common">Rhodobacter sphaeroides</name>
    <dbReference type="NCBI Taxonomy" id="1063"/>
    <lineage>
        <taxon>Bacteria</taxon>
        <taxon>Pseudomonadati</taxon>
        <taxon>Pseudomonadota</taxon>
        <taxon>Alphaproteobacteria</taxon>
        <taxon>Rhodobacterales</taxon>
        <taxon>Paracoccaceae</taxon>
        <taxon>Cereibacter</taxon>
    </lineage>
</organism>
<dbReference type="InterPro" id="IPR011701">
    <property type="entry name" value="MFS"/>
</dbReference>
<dbReference type="CDD" id="cd17393">
    <property type="entry name" value="MFS_MosC_like"/>
    <property type="match status" value="1"/>
</dbReference>
<feature type="transmembrane region" description="Helical" evidence="5">
    <location>
        <begin position="100"/>
        <end position="122"/>
    </location>
</feature>
<evidence type="ECO:0000256" key="5">
    <source>
        <dbReference type="SAM" id="Phobius"/>
    </source>
</evidence>
<dbReference type="Pfam" id="PF07690">
    <property type="entry name" value="MFS_1"/>
    <property type="match status" value="1"/>
</dbReference>
<protein>
    <submittedName>
        <fullName evidence="7">MFS transporter</fullName>
    </submittedName>
</protein>
<sequence>MQTLRPTRVGGPLRVARPALAAFGAMGICWGAFAAALPDTKALLGVDEARLGLLMLFAPVAAMAAMLTAARLGSALGRRALPLMVLAMGAAFALPGQSPALWAFAAAMILCGAATGALDVLMNARVTALEAERGLPLMNLCHAVYSLAYAAAAIGTGLARGAGLGPGAILGGAAVTAMLASLMAFERDGTIHGLARPPRGSAALGAAPFIGGAMVMIAFLSENAAEAWSALHIERTLGGSATEGSLGPALLAITMGLARLAGQGLLARVAPATLLSAGALVAGLGALVAAFALSPAMAYAGFVIMGLGASVIAPTAFSMVGQAARPGARARAVARATFLGYLGYFFGPPTLGFLAAAFGLRAAFAFAALALLSVLVLAPLMARRG</sequence>
<feature type="transmembrane region" description="Helical" evidence="5">
    <location>
        <begin position="274"/>
        <end position="293"/>
    </location>
</feature>
<reference evidence="7 8" key="1">
    <citation type="submission" date="2018-08" db="EMBL/GenBank/DDBJ databases">
        <title>Draft genome sequence of Rhodobacter sphaeroides FY.</title>
        <authorList>
            <person name="Rayyan A."/>
            <person name="Meyer T.E."/>
            <person name="Kyndt J.A."/>
        </authorList>
    </citation>
    <scope>NUCLEOTIDE SEQUENCE [LARGE SCALE GENOMIC DNA]</scope>
    <source>
        <strain evidence="7 8">FY</strain>
    </source>
</reference>
<feature type="transmembrane region" description="Helical" evidence="5">
    <location>
        <begin position="49"/>
        <end position="69"/>
    </location>
</feature>
<dbReference type="InterPro" id="IPR020846">
    <property type="entry name" value="MFS_dom"/>
</dbReference>
<comment type="caution">
    <text evidence="7">The sequence shown here is derived from an EMBL/GenBank/DDBJ whole genome shotgun (WGS) entry which is preliminary data.</text>
</comment>
<feature type="transmembrane region" description="Helical" evidence="5">
    <location>
        <begin position="299"/>
        <end position="320"/>
    </location>
</feature>
<proteinExistence type="predicted"/>
<feature type="transmembrane region" description="Helical" evidence="5">
    <location>
        <begin position="362"/>
        <end position="382"/>
    </location>
</feature>
<evidence type="ECO:0000256" key="1">
    <source>
        <dbReference type="ARBA" id="ARBA00004141"/>
    </source>
</evidence>
<name>A0AAX1UHT5_CERSP</name>
<evidence type="ECO:0000256" key="2">
    <source>
        <dbReference type="ARBA" id="ARBA00022692"/>
    </source>
</evidence>
<feature type="domain" description="Major facilitator superfamily (MFS) profile" evidence="6">
    <location>
        <begin position="200"/>
        <end position="385"/>
    </location>
</feature>
<feature type="transmembrane region" description="Helical" evidence="5">
    <location>
        <begin position="245"/>
        <end position="262"/>
    </location>
</feature>